<reference evidence="1" key="1">
    <citation type="submission" date="2023-06" db="EMBL/GenBank/DDBJ databases">
        <authorList>
            <person name="Kurt Z."/>
        </authorList>
    </citation>
    <scope>NUCLEOTIDE SEQUENCE</scope>
</reference>
<dbReference type="EMBL" id="CAXDID020000006">
    <property type="protein sequence ID" value="CAL5975406.1"/>
    <property type="molecule type" value="Genomic_DNA"/>
</dbReference>
<dbReference type="AlphaFoldDB" id="A0AA86NZS0"/>
<keyword evidence="3" id="KW-1185">Reference proteome</keyword>
<evidence type="ECO:0000313" key="2">
    <source>
        <dbReference type="EMBL" id="CAL5975406.1"/>
    </source>
</evidence>
<organism evidence="1">
    <name type="scientific">Hexamita inflata</name>
    <dbReference type="NCBI Taxonomy" id="28002"/>
    <lineage>
        <taxon>Eukaryota</taxon>
        <taxon>Metamonada</taxon>
        <taxon>Diplomonadida</taxon>
        <taxon>Hexamitidae</taxon>
        <taxon>Hexamitinae</taxon>
        <taxon>Hexamita</taxon>
    </lineage>
</organism>
<evidence type="ECO:0000313" key="1">
    <source>
        <dbReference type="EMBL" id="CAI9927861.1"/>
    </source>
</evidence>
<accession>A0AA86NZS0</accession>
<sequence>MQKKYAMLGEQPISYLQPYYHPCLHYKKDLSCHLCRKRPVTSNFAEHTDHALNRTYSPQRSPYNSPLRYSSISSAQTLSQVNSVVNSPINSCFRRSSINTSNNYSLSVRSLQFSSIGSKLKDGILERLKLVAVLKETKKEIVKIIKRAEYLIETDTIYKFV</sequence>
<dbReference type="EMBL" id="CATOUU010000386">
    <property type="protein sequence ID" value="CAI9927861.1"/>
    <property type="molecule type" value="Genomic_DNA"/>
</dbReference>
<comment type="caution">
    <text evidence="1">The sequence shown here is derived from an EMBL/GenBank/DDBJ whole genome shotgun (WGS) entry which is preliminary data.</text>
</comment>
<reference evidence="2 3" key="2">
    <citation type="submission" date="2024-07" db="EMBL/GenBank/DDBJ databases">
        <authorList>
            <person name="Akdeniz Z."/>
        </authorList>
    </citation>
    <scope>NUCLEOTIDE SEQUENCE [LARGE SCALE GENOMIC DNA]</scope>
</reference>
<evidence type="ECO:0000313" key="3">
    <source>
        <dbReference type="Proteomes" id="UP001642409"/>
    </source>
</evidence>
<gene>
    <name evidence="1" type="ORF">HINF_LOCUS15506</name>
    <name evidence="2" type="ORF">HINF_LOCUS3316</name>
</gene>
<name>A0AA86NZS0_9EUKA</name>
<dbReference type="Proteomes" id="UP001642409">
    <property type="component" value="Unassembled WGS sequence"/>
</dbReference>
<proteinExistence type="predicted"/>
<protein>
    <submittedName>
        <fullName evidence="2">Hypothetical_protein</fullName>
    </submittedName>
</protein>